<dbReference type="EMBL" id="JAHCQH010000021">
    <property type="protein sequence ID" value="MBS9478699.1"/>
    <property type="molecule type" value="Genomic_DNA"/>
</dbReference>
<keyword evidence="2" id="KW-0227">DNA damage</keyword>
<reference evidence="5" key="1">
    <citation type="submission" date="2021-05" db="EMBL/GenBank/DDBJ databases">
        <authorList>
            <person name="Sun Q."/>
            <person name="Inoue M."/>
        </authorList>
    </citation>
    <scope>NUCLEOTIDE SEQUENCE</scope>
    <source>
        <strain evidence="5">VKM B-3255</strain>
    </source>
</reference>
<feature type="compositionally biased region" description="Basic residues" evidence="3">
    <location>
        <begin position="266"/>
        <end position="275"/>
    </location>
</feature>
<dbReference type="Pfam" id="PF02735">
    <property type="entry name" value="Ku"/>
    <property type="match status" value="1"/>
</dbReference>
<feature type="compositionally biased region" description="Low complexity" evidence="3">
    <location>
        <begin position="276"/>
        <end position="290"/>
    </location>
</feature>
<organism evidence="5 6">
    <name type="scientific">Ancylobacter radicis</name>
    <dbReference type="NCBI Taxonomy" id="2836179"/>
    <lineage>
        <taxon>Bacteria</taxon>
        <taxon>Pseudomonadati</taxon>
        <taxon>Pseudomonadota</taxon>
        <taxon>Alphaproteobacteria</taxon>
        <taxon>Hyphomicrobiales</taxon>
        <taxon>Xanthobacteraceae</taxon>
        <taxon>Ancylobacter</taxon>
    </lineage>
</organism>
<comment type="similarity">
    <text evidence="2">Belongs to the prokaryotic Ku family.</text>
</comment>
<evidence type="ECO:0000256" key="2">
    <source>
        <dbReference type="HAMAP-Rule" id="MF_01875"/>
    </source>
</evidence>
<accession>A0ABS5RAK4</accession>
<dbReference type="SUPFAM" id="SSF100939">
    <property type="entry name" value="SPOC domain-like"/>
    <property type="match status" value="1"/>
</dbReference>
<keyword evidence="2" id="KW-0233">DNA recombination</keyword>
<evidence type="ECO:0000259" key="4">
    <source>
        <dbReference type="SMART" id="SM00559"/>
    </source>
</evidence>
<dbReference type="SMART" id="SM00559">
    <property type="entry name" value="Ku78"/>
    <property type="match status" value="1"/>
</dbReference>
<dbReference type="InterPro" id="IPR006164">
    <property type="entry name" value="DNA_bd_Ku70/Ku80"/>
</dbReference>
<comment type="caution">
    <text evidence="5">The sequence shown here is derived from an EMBL/GenBank/DDBJ whole genome shotgun (WGS) entry which is preliminary data.</text>
</comment>
<keyword evidence="2" id="KW-0234">DNA repair</keyword>
<dbReference type="HAMAP" id="MF_01875">
    <property type="entry name" value="Prokaryotic_Ku"/>
    <property type="match status" value="1"/>
</dbReference>
<evidence type="ECO:0000256" key="3">
    <source>
        <dbReference type="SAM" id="MobiDB-lite"/>
    </source>
</evidence>
<gene>
    <name evidence="2" type="primary">ku</name>
    <name evidence="5" type="ORF">KIP89_16440</name>
</gene>
<name>A0ABS5RAK4_9HYPH</name>
<dbReference type="InterPro" id="IPR016194">
    <property type="entry name" value="SPOC-like_C_dom_sf"/>
</dbReference>
<dbReference type="PANTHER" id="PTHR41251">
    <property type="entry name" value="NON-HOMOLOGOUS END JOINING PROTEIN KU"/>
    <property type="match status" value="1"/>
</dbReference>
<dbReference type="RefSeq" id="WP_213756677.1">
    <property type="nucleotide sequence ID" value="NZ_JAHCQH010000021.1"/>
</dbReference>
<dbReference type="Proteomes" id="UP001166585">
    <property type="component" value="Unassembled WGS sequence"/>
</dbReference>
<keyword evidence="1 2" id="KW-0238">DNA-binding</keyword>
<feature type="region of interest" description="Disordered" evidence="3">
    <location>
        <begin position="255"/>
        <end position="305"/>
    </location>
</feature>
<comment type="subunit">
    <text evidence="2">Homodimer. Interacts with LigD.</text>
</comment>
<evidence type="ECO:0000256" key="1">
    <source>
        <dbReference type="ARBA" id="ARBA00023125"/>
    </source>
</evidence>
<dbReference type="PIRSF" id="PIRSF006493">
    <property type="entry name" value="Prok_Ku"/>
    <property type="match status" value="1"/>
</dbReference>
<comment type="function">
    <text evidence="2">With LigD forms a non-homologous end joining (NHEJ) DNA repair enzyme, which repairs dsDNA breaks with reduced fidelity. Binds linear dsDNA with 5'- and 3'- overhangs but not closed circular dsDNA nor ssDNA. Recruits and stimulates the ligase activity of LigD.</text>
</comment>
<dbReference type="Gene3D" id="2.40.290.10">
    <property type="match status" value="1"/>
</dbReference>
<proteinExistence type="inferred from homology"/>
<dbReference type="PANTHER" id="PTHR41251:SF1">
    <property type="entry name" value="NON-HOMOLOGOUS END JOINING PROTEIN KU"/>
    <property type="match status" value="1"/>
</dbReference>
<sequence length="305" mass="33547">MSPRATWKGFLKLDELVCGVGLYTAVSATERVSLNMVNRKTGNRLRRRFIDPETEEAVEREDQVKGYEVASGEYIVLEPEEVAEVTPQGDKTLAIDTFLPCAQVDDLYFDKPYYVRPADDASQATFAVIREGLRRRKVVALASGVLFRRPRTVLIRAYDDGIIATTLNHDYEVRSADEIFNDIKDVKIEGEMLELARHIISTKAGTFQPDTFHDAYEAALAELVRAKIEGRPIKAPKAPKKGKVVDLMEALRQSAGMGNDAEAKAPARKSTRKTAKSGGKSAAKSPAKSGTAERGRASATTRKAS</sequence>
<feature type="domain" description="Ku" evidence="4">
    <location>
        <begin position="55"/>
        <end position="184"/>
    </location>
</feature>
<evidence type="ECO:0000313" key="6">
    <source>
        <dbReference type="Proteomes" id="UP001166585"/>
    </source>
</evidence>
<keyword evidence="6" id="KW-1185">Reference proteome</keyword>
<dbReference type="InterPro" id="IPR009187">
    <property type="entry name" value="Prok_Ku"/>
</dbReference>
<evidence type="ECO:0000313" key="5">
    <source>
        <dbReference type="EMBL" id="MBS9478699.1"/>
    </source>
</evidence>
<dbReference type="NCBIfam" id="TIGR02772">
    <property type="entry name" value="Ku_bact"/>
    <property type="match status" value="1"/>
</dbReference>
<protein>
    <recommendedName>
        <fullName evidence="2">Non-homologous end joining protein Ku</fullName>
    </recommendedName>
</protein>